<proteinExistence type="predicted"/>
<accession>A0ABC9BFP6</accession>
<keyword evidence="3" id="KW-1185">Reference proteome</keyword>
<evidence type="ECO:0000313" key="3">
    <source>
        <dbReference type="Proteomes" id="UP001497457"/>
    </source>
</evidence>
<sequence>MDCNSCGAYILKYMLEWNGVQMRHNFTQDQMKIFKRKICCRMLRSECNKSRRASYKDPLTMQEYKSTANNQKASGSDDKVEITGTKNGTKNHKTNNMSKNAKASIYDSKKDQENSSQVQKKRGRPRKDGLNSNASTKPASQESEKTPVENVRGENQRVSNPSQYKLNPYKQP</sequence>
<feature type="compositionally biased region" description="Polar residues" evidence="1">
    <location>
        <begin position="130"/>
        <end position="141"/>
    </location>
</feature>
<protein>
    <recommendedName>
        <fullName evidence="4">Ubiquitin-like protease family profile domain-containing protein</fullName>
    </recommendedName>
</protein>
<dbReference type="Proteomes" id="UP001497457">
    <property type="component" value="Chromosome 25rd"/>
</dbReference>
<evidence type="ECO:0008006" key="4">
    <source>
        <dbReference type="Google" id="ProtNLM"/>
    </source>
</evidence>
<feature type="compositionally biased region" description="Polar residues" evidence="1">
    <location>
        <begin position="65"/>
        <end position="74"/>
    </location>
</feature>
<reference evidence="3" key="1">
    <citation type="submission" date="2024-06" db="EMBL/GenBank/DDBJ databases">
        <authorList>
            <person name="Ryan C."/>
        </authorList>
    </citation>
    <scope>NUCLEOTIDE SEQUENCE [LARGE SCALE GENOMIC DNA]</scope>
</reference>
<gene>
    <name evidence="2" type="ORF">URODEC1_LOCUS63943</name>
</gene>
<dbReference type="AlphaFoldDB" id="A0ABC9BFP6"/>
<reference evidence="2 3" key="2">
    <citation type="submission" date="2024-10" db="EMBL/GenBank/DDBJ databases">
        <authorList>
            <person name="Ryan C."/>
        </authorList>
    </citation>
    <scope>NUCLEOTIDE SEQUENCE [LARGE SCALE GENOMIC DNA]</scope>
</reference>
<feature type="region of interest" description="Disordered" evidence="1">
    <location>
        <begin position="65"/>
        <end position="172"/>
    </location>
</feature>
<dbReference type="EMBL" id="OZ075135">
    <property type="protein sequence ID" value="CAL4998691.1"/>
    <property type="molecule type" value="Genomic_DNA"/>
</dbReference>
<evidence type="ECO:0000256" key="1">
    <source>
        <dbReference type="SAM" id="MobiDB-lite"/>
    </source>
</evidence>
<feature type="compositionally biased region" description="Polar residues" evidence="1">
    <location>
        <begin position="156"/>
        <end position="165"/>
    </location>
</feature>
<organism evidence="2 3">
    <name type="scientific">Urochloa decumbens</name>
    <dbReference type="NCBI Taxonomy" id="240449"/>
    <lineage>
        <taxon>Eukaryota</taxon>
        <taxon>Viridiplantae</taxon>
        <taxon>Streptophyta</taxon>
        <taxon>Embryophyta</taxon>
        <taxon>Tracheophyta</taxon>
        <taxon>Spermatophyta</taxon>
        <taxon>Magnoliopsida</taxon>
        <taxon>Liliopsida</taxon>
        <taxon>Poales</taxon>
        <taxon>Poaceae</taxon>
        <taxon>PACMAD clade</taxon>
        <taxon>Panicoideae</taxon>
        <taxon>Panicodae</taxon>
        <taxon>Paniceae</taxon>
        <taxon>Melinidinae</taxon>
        <taxon>Urochloa</taxon>
    </lineage>
</organism>
<feature type="compositionally biased region" description="Basic and acidic residues" evidence="1">
    <location>
        <begin position="142"/>
        <end position="155"/>
    </location>
</feature>
<evidence type="ECO:0000313" key="2">
    <source>
        <dbReference type="EMBL" id="CAL4998691.1"/>
    </source>
</evidence>
<name>A0ABC9BFP6_9POAL</name>